<dbReference type="RefSeq" id="XP_001328072.1">
    <property type="nucleotide sequence ID" value="XM_001328037.1"/>
</dbReference>
<keyword evidence="1" id="KW-0812">Transmembrane</keyword>
<name>A2DUW4_TRIV3</name>
<dbReference type="VEuPathDB" id="TrichDB:TVAGG3_0259180"/>
<sequence length="404" mass="46207">MLAFLTCKIPLLLKIPCDEIIKTDCLQNRYSNFNLQNDWSDFFGNQSVIILKDANSKLELKEASYFINECQFISLKQMGVIRIYSNSYDTKVGLDKINFLTCGHQKSPGGCLYMGSKGQCIQNKIVCFHAIVVKSYGPYCAITTTSLSNQKNCQYLSSISNCECRDSTDTVRYCEGEVQMTNVNITHNSLDSFSGFSILSAEQNCFVSYCNFNENYQETGFFFEISSKIDVLFTYNIRNCNFLKNRRKSSSNNTEFMKVKSYQIIIRNSSFNGNEYDKLTSNVKNLYIKDCFIQASLLNGINYSESIEFFTAMYVEKEAITNFTRGEYMQVYKEPYTEMKLIGIVGIIVTIAIVIIVTVLIFIYINDNADFQQIRVEQSESSSPTVEMYPGLSRIGRSQNVERD</sequence>
<dbReference type="AlphaFoldDB" id="A2DUW4"/>
<accession>A2DUW4</accession>
<reference evidence="2" key="1">
    <citation type="submission" date="2006-10" db="EMBL/GenBank/DDBJ databases">
        <authorList>
            <person name="Amadeo P."/>
            <person name="Zhao Q."/>
            <person name="Wortman J."/>
            <person name="Fraser-Liggett C."/>
            <person name="Carlton J."/>
        </authorList>
    </citation>
    <scope>NUCLEOTIDE SEQUENCE</scope>
    <source>
        <strain evidence="2">G3</strain>
    </source>
</reference>
<keyword evidence="1" id="KW-1133">Transmembrane helix</keyword>
<dbReference type="KEGG" id="tva:4773856"/>
<organism evidence="2 3">
    <name type="scientific">Trichomonas vaginalis (strain ATCC PRA-98 / G3)</name>
    <dbReference type="NCBI Taxonomy" id="412133"/>
    <lineage>
        <taxon>Eukaryota</taxon>
        <taxon>Metamonada</taxon>
        <taxon>Parabasalia</taxon>
        <taxon>Trichomonadida</taxon>
        <taxon>Trichomonadidae</taxon>
        <taxon>Trichomonas</taxon>
    </lineage>
</organism>
<dbReference type="Proteomes" id="UP000001542">
    <property type="component" value="Unassembled WGS sequence"/>
</dbReference>
<dbReference type="EMBL" id="DS113250">
    <property type="protein sequence ID" value="EAY15849.1"/>
    <property type="molecule type" value="Genomic_DNA"/>
</dbReference>
<keyword evidence="3" id="KW-1185">Reference proteome</keyword>
<reference evidence="2" key="2">
    <citation type="journal article" date="2007" name="Science">
        <title>Draft genome sequence of the sexually transmitted pathogen Trichomonas vaginalis.</title>
        <authorList>
            <person name="Carlton J.M."/>
            <person name="Hirt R.P."/>
            <person name="Silva J.C."/>
            <person name="Delcher A.L."/>
            <person name="Schatz M."/>
            <person name="Zhao Q."/>
            <person name="Wortman J.R."/>
            <person name="Bidwell S.L."/>
            <person name="Alsmark U.C.M."/>
            <person name="Besteiro S."/>
            <person name="Sicheritz-Ponten T."/>
            <person name="Noel C.J."/>
            <person name="Dacks J.B."/>
            <person name="Foster P.G."/>
            <person name="Simillion C."/>
            <person name="Van de Peer Y."/>
            <person name="Miranda-Saavedra D."/>
            <person name="Barton G.J."/>
            <person name="Westrop G.D."/>
            <person name="Mueller S."/>
            <person name="Dessi D."/>
            <person name="Fiori P.L."/>
            <person name="Ren Q."/>
            <person name="Paulsen I."/>
            <person name="Zhang H."/>
            <person name="Bastida-Corcuera F.D."/>
            <person name="Simoes-Barbosa A."/>
            <person name="Brown M.T."/>
            <person name="Hayes R.D."/>
            <person name="Mukherjee M."/>
            <person name="Okumura C.Y."/>
            <person name="Schneider R."/>
            <person name="Smith A.J."/>
            <person name="Vanacova S."/>
            <person name="Villalvazo M."/>
            <person name="Haas B.J."/>
            <person name="Pertea M."/>
            <person name="Feldblyum T.V."/>
            <person name="Utterback T.R."/>
            <person name="Shu C.L."/>
            <person name="Osoegawa K."/>
            <person name="de Jong P.J."/>
            <person name="Hrdy I."/>
            <person name="Horvathova L."/>
            <person name="Zubacova Z."/>
            <person name="Dolezal P."/>
            <person name="Malik S.B."/>
            <person name="Logsdon J.M. Jr."/>
            <person name="Henze K."/>
            <person name="Gupta A."/>
            <person name="Wang C.C."/>
            <person name="Dunne R.L."/>
            <person name="Upcroft J.A."/>
            <person name="Upcroft P."/>
            <person name="White O."/>
            <person name="Salzberg S.L."/>
            <person name="Tang P."/>
            <person name="Chiu C.-H."/>
            <person name="Lee Y.-S."/>
            <person name="Embley T.M."/>
            <person name="Coombs G.H."/>
            <person name="Mottram J.C."/>
            <person name="Tachezy J."/>
            <person name="Fraser-Liggett C.M."/>
            <person name="Johnson P.J."/>
        </authorList>
    </citation>
    <scope>NUCLEOTIDE SEQUENCE [LARGE SCALE GENOMIC DNA]</scope>
    <source>
        <strain evidence="2">G3</strain>
    </source>
</reference>
<protein>
    <recommendedName>
        <fullName evidence="4">Right handed beta helix domain-containing protein</fullName>
    </recommendedName>
</protein>
<dbReference type="VEuPathDB" id="TrichDB:TVAG_160220"/>
<gene>
    <name evidence="2" type="ORF">TVAG_160220</name>
</gene>
<evidence type="ECO:0000256" key="1">
    <source>
        <dbReference type="SAM" id="Phobius"/>
    </source>
</evidence>
<evidence type="ECO:0008006" key="4">
    <source>
        <dbReference type="Google" id="ProtNLM"/>
    </source>
</evidence>
<keyword evidence="1" id="KW-0472">Membrane</keyword>
<proteinExistence type="predicted"/>
<evidence type="ECO:0000313" key="3">
    <source>
        <dbReference type="Proteomes" id="UP000001542"/>
    </source>
</evidence>
<evidence type="ECO:0000313" key="2">
    <source>
        <dbReference type="EMBL" id="EAY15849.1"/>
    </source>
</evidence>
<feature type="transmembrane region" description="Helical" evidence="1">
    <location>
        <begin position="341"/>
        <end position="365"/>
    </location>
</feature>
<dbReference type="InParanoid" id="A2DUW4"/>